<accession>A0A397PL09</accession>
<dbReference type="Proteomes" id="UP000266568">
    <property type="component" value="Unassembled WGS sequence"/>
</dbReference>
<gene>
    <name evidence="1" type="ORF">DFR49_1364</name>
</gene>
<dbReference type="RefSeq" id="WP_119034859.1">
    <property type="nucleotide sequence ID" value="NZ_QXDC01000002.1"/>
</dbReference>
<sequence>MGDANNPGSLPLVKEWPRVIGPLNEMRQALMMQCSECLAVMNVVDNEDYPGWFSSSRTCIDGNVSFGRD</sequence>
<evidence type="ECO:0000313" key="1">
    <source>
        <dbReference type="EMBL" id="RIA46804.1"/>
    </source>
</evidence>
<protein>
    <submittedName>
        <fullName evidence="1">Uncharacterized protein</fullName>
    </submittedName>
</protein>
<dbReference type="AlphaFoldDB" id="A0A397PL09"/>
<dbReference type="EMBL" id="QXDC01000002">
    <property type="protein sequence ID" value="RIA46804.1"/>
    <property type="molecule type" value="Genomic_DNA"/>
</dbReference>
<organism evidence="1 2">
    <name type="scientific">Hephaestia caeni</name>
    <dbReference type="NCBI Taxonomy" id="645617"/>
    <lineage>
        <taxon>Bacteria</taxon>
        <taxon>Pseudomonadati</taxon>
        <taxon>Pseudomonadota</taxon>
        <taxon>Alphaproteobacteria</taxon>
        <taxon>Sphingomonadales</taxon>
        <taxon>Sphingomonadaceae</taxon>
        <taxon>Hephaestia</taxon>
    </lineage>
</organism>
<reference evidence="1 2" key="1">
    <citation type="submission" date="2018-08" db="EMBL/GenBank/DDBJ databases">
        <title>Genomic Encyclopedia of Type Strains, Phase IV (KMG-IV): sequencing the most valuable type-strain genomes for metagenomic binning, comparative biology and taxonomic classification.</title>
        <authorList>
            <person name="Goeker M."/>
        </authorList>
    </citation>
    <scope>NUCLEOTIDE SEQUENCE [LARGE SCALE GENOMIC DNA]</scope>
    <source>
        <strain evidence="1 2">DSM 25527</strain>
    </source>
</reference>
<evidence type="ECO:0000313" key="2">
    <source>
        <dbReference type="Proteomes" id="UP000266568"/>
    </source>
</evidence>
<comment type="caution">
    <text evidence="1">The sequence shown here is derived from an EMBL/GenBank/DDBJ whole genome shotgun (WGS) entry which is preliminary data.</text>
</comment>
<proteinExistence type="predicted"/>
<keyword evidence="2" id="KW-1185">Reference proteome</keyword>
<name>A0A397PL09_9SPHN</name>